<keyword evidence="2" id="KW-1185">Reference proteome</keyword>
<evidence type="ECO:0000313" key="2">
    <source>
        <dbReference type="Proteomes" id="UP000631114"/>
    </source>
</evidence>
<comment type="caution">
    <text evidence="1">The sequence shown here is derived from an EMBL/GenBank/DDBJ whole genome shotgun (WGS) entry which is preliminary data.</text>
</comment>
<organism evidence="1 2">
    <name type="scientific">Coptis chinensis</name>
    <dbReference type="NCBI Taxonomy" id="261450"/>
    <lineage>
        <taxon>Eukaryota</taxon>
        <taxon>Viridiplantae</taxon>
        <taxon>Streptophyta</taxon>
        <taxon>Embryophyta</taxon>
        <taxon>Tracheophyta</taxon>
        <taxon>Spermatophyta</taxon>
        <taxon>Magnoliopsida</taxon>
        <taxon>Ranunculales</taxon>
        <taxon>Ranunculaceae</taxon>
        <taxon>Coptidoideae</taxon>
        <taxon>Coptis</taxon>
    </lineage>
</organism>
<sequence>MFVGDSLNRGGLEVGNNDQVAPSRFVDLEVLGYAYLYAVLEVSRRTTPEEVVGDTDLIWSPEENHSSSLSFVKLSSLSH</sequence>
<dbReference type="AlphaFoldDB" id="A0A835IQP8"/>
<proteinExistence type="predicted"/>
<evidence type="ECO:0000313" key="1">
    <source>
        <dbReference type="EMBL" id="KAF9622140.1"/>
    </source>
</evidence>
<dbReference type="EMBL" id="JADFTS010000002">
    <property type="protein sequence ID" value="KAF9622140.1"/>
    <property type="molecule type" value="Genomic_DNA"/>
</dbReference>
<reference evidence="1 2" key="1">
    <citation type="submission" date="2020-10" db="EMBL/GenBank/DDBJ databases">
        <title>The Coptis chinensis genome and diversification of protoberbering-type alkaloids.</title>
        <authorList>
            <person name="Wang B."/>
            <person name="Shu S."/>
            <person name="Song C."/>
            <person name="Liu Y."/>
        </authorList>
    </citation>
    <scope>NUCLEOTIDE SEQUENCE [LARGE SCALE GENOMIC DNA]</scope>
    <source>
        <strain evidence="1">HL-2020</strain>
        <tissue evidence="1">Leaf</tissue>
    </source>
</reference>
<accession>A0A835IQP8</accession>
<name>A0A835IQP8_9MAGN</name>
<dbReference type="Proteomes" id="UP000631114">
    <property type="component" value="Unassembled WGS sequence"/>
</dbReference>
<gene>
    <name evidence="1" type="ORF">IFM89_029424</name>
</gene>
<protein>
    <submittedName>
        <fullName evidence="1">Uncharacterized protein</fullName>
    </submittedName>
</protein>